<protein>
    <submittedName>
        <fullName evidence="2">Uncharacterized protein</fullName>
    </submittedName>
</protein>
<dbReference type="EMBL" id="UINC01192864">
    <property type="protein sequence ID" value="SVE08211.1"/>
    <property type="molecule type" value="Genomic_DNA"/>
</dbReference>
<evidence type="ECO:0000313" key="2">
    <source>
        <dbReference type="EMBL" id="SVE08211.1"/>
    </source>
</evidence>
<dbReference type="AlphaFoldDB" id="A0A383AKW7"/>
<feature type="transmembrane region" description="Helical" evidence="1">
    <location>
        <begin position="143"/>
        <end position="163"/>
    </location>
</feature>
<sequence>IIALSGQITQIHDILISSKMNGVSIKIRSDDVLNPSQVTGWFNESTSWYYLTIHQAHGDTARLESAKLFYPINRIEVIRAAESLQIGFRMSIPVEQFEFYYSEDPPELLLALRFPISDVMASLSSERPKKVPDLTPTSNRKQIWVKAFYFMGAGLTGAGFLAGEEQKGWEVPMGIGMIGMAYVYENFIHRKKK</sequence>
<keyword evidence="1" id="KW-1133">Transmembrane helix</keyword>
<reference evidence="2" key="1">
    <citation type="submission" date="2018-05" db="EMBL/GenBank/DDBJ databases">
        <authorList>
            <person name="Lanie J.A."/>
            <person name="Ng W.-L."/>
            <person name="Kazmierczak K.M."/>
            <person name="Andrzejewski T.M."/>
            <person name="Davidsen T.M."/>
            <person name="Wayne K.J."/>
            <person name="Tettelin H."/>
            <person name="Glass J.I."/>
            <person name="Rusch D."/>
            <person name="Podicherti R."/>
            <person name="Tsui H.-C.T."/>
            <person name="Winkler M.E."/>
        </authorList>
    </citation>
    <scope>NUCLEOTIDE SEQUENCE</scope>
</reference>
<organism evidence="2">
    <name type="scientific">marine metagenome</name>
    <dbReference type="NCBI Taxonomy" id="408172"/>
    <lineage>
        <taxon>unclassified sequences</taxon>
        <taxon>metagenomes</taxon>
        <taxon>ecological metagenomes</taxon>
    </lineage>
</organism>
<feature type="transmembrane region" description="Helical" evidence="1">
    <location>
        <begin position="169"/>
        <end position="188"/>
    </location>
</feature>
<name>A0A383AKW7_9ZZZZ</name>
<keyword evidence="1" id="KW-0472">Membrane</keyword>
<keyword evidence="1" id="KW-0812">Transmembrane</keyword>
<gene>
    <name evidence="2" type="ORF">METZ01_LOCUS461065</name>
</gene>
<proteinExistence type="predicted"/>
<accession>A0A383AKW7</accession>
<evidence type="ECO:0000256" key="1">
    <source>
        <dbReference type="SAM" id="Phobius"/>
    </source>
</evidence>
<feature type="non-terminal residue" evidence="2">
    <location>
        <position position="1"/>
    </location>
</feature>